<dbReference type="GO" id="GO:0004399">
    <property type="term" value="F:histidinol dehydrogenase activity"/>
    <property type="evidence" value="ECO:0007669"/>
    <property type="project" value="InterPro"/>
</dbReference>
<evidence type="ECO:0000256" key="3">
    <source>
        <dbReference type="ARBA" id="ARBA00023002"/>
    </source>
</evidence>
<dbReference type="SUPFAM" id="SSF53720">
    <property type="entry name" value="ALDH-like"/>
    <property type="match status" value="1"/>
</dbReference>
<evidence type="ECO:0000313" key="10">
    <source>
        <dbReference type="EMBL" id="AGA31419.1"/>
    </source>
</evidence>
<evidence type="ECO:0000256" key="9">
    <source>
        <dbReference type="SAM" id="Phobius"/>
    </source>
</evidence>
<dbReference type="AlphaFoldDB" id="L0DPX4"/>
<feature type="binding site" evidence="7">
    <location>
        <position position="248"/>
    </location>
    <ligand>
        <name>Zn(2+)</name>
        <dbReference type="ChEBI" id="CHEBI:29105"/>
    </ligand>
</feature>
<keyword evidence="9" id="KW-0812">Transmembrane</keyword>
<feature type="binding site" evidence="6">
    <location>
        <position position="317"/>
    </location>
    <ligand>
        <name>substrate</name>
    </ligand>
</feature>
<dbReference type="InterPro" id="IPR012131">
    <property type="entry name" value="Hstdl_DH"/>
</dbReference>
<keyword evidence="9" id="KW-1133">Transmembrane helix</keyword>
<evidence type="ECO:0000256" key="6">
    <source>
        <dbReference type="PIRSR" id="PIRSR000099-3"/>
    </source>
</evidence>
<feature type="binding site" evidence="7">
    <location>
        <position position="251"/>
    </location>
    <ligand>
        <name>Zn(2+)</name>
        <dbReference type="ChEBI" id="CHEBI:29105"/>
    </ligand>
</feature>
<feature type="binding site" evidence="6">
    <location>
        <position position="404"/>
    </location>
    <ligand>
        <name>substrate</name>
    </ligand>
</feature>
<dbReference type="FunFam" id="3.40.50.1980:FF:000001">
    <property type="entry name" value="Histidinol dehydrogenase"/>
    <property type="match status" value="1"/>
</dbReference>
<evidence type="ECO:0000256" key="1">
    <source>
        <dbReference type="ARBA" id="ARBA00022723"/>
    </source>
</evidence>
<dbReference type="STRING" id="886293.Sinac_7380"/>
<evidence type="ECO:0000256" key="4">
    <source>
        <dbReference type="PIRNR" id="PIRNR000099"/>
    </source>
</evidence>
<keyword evidence="11" id="KW-1185">Reference proteome</keyword>
<name>L0DPX4_SINAD</name>
<feature type="binding site" evidence="6">
    <location>
        <position position="251"/>
    </location>
    <ligand>
        <name>substrate</name>
    </ligand>
</feature>
<dbReference type="GO" id="GO:0051287">
    <property type="term" value="F:NAD binding"/>
    <property type="evidence" value="ECO:0007669"/>
    <property type="project" value="InterPro"/>
</dbReference>
<dbReference type="InterPro" id="IPR016161">
    <property type="entry name" value="Ald_DH/histidinol_DH"/>
</dbReference>
<dbReference type="PRINTS" id="PR00083">
    <property type="entry name" value="HOLDHDRGNASE"/>
</dbReference>
<dbReference type="PROSITE" id="PS00611">
    <property type="entry name" value="HISOL_DEHYDROGENASE"/>
    <property type="match status" value="1"/>
</dbReference>
<keyword evidence="9" id="KW-0472">Membrane</keyword>
<feature type="binding site" evidence="6">
    <location>
        <position position="409"/>
    </location>
    <ligand>
        <name>substrate</name>
    </ligand>
</feature>
<dbReference type="GO" id="GO:0046872">
    <property type="term" value="F:metal ion binding"/>
    <property type="evidence" value="ECO:0007669"/>
    <property type="project" value="UniProtKB-KW"/>
</dbReference>
<accession>L0DPX4</accession>
<dbReference type="CDD" id="cd06572">
    <property type="entry name" value="Histidinol_dh"/>
    <property type="match status" value="1"/>
</dbReference>
<proteinExistence type="inferred from homology"/>
<organism evidence="10 11">
    <name type="scientific">Singulisphaera acidiphila (strain ATCC BAA-1392 / DSM 18658 / VKM B-2454 / MOB10)</name>
    <dbReference type="NCBI Taxonomy" id="886293"/>
    <lineage>
        <taxon>Bacteria</taxon>
        <taxon>Pseudomonadati</taxon>
        <taxon>Planctomycetota</taxon>
        <taxon>Planctomycetia</taxon>
        <taxon>Isosphaerales</taxon>
        <taxon>Isosphaeraceae</taxon>
        <taxon>Singulisphaera</taxon>
    </lineage>
</organism>
<dbReference type="PANTHER" id="PTHR21256">
    <property type="entry name" value="HISTIDINOL DEHYDROGENASE HDH"/>
    <property type="match status" value="1"/>
</dbReference>
<evidence type="ECO:0000256" key="7">
    <source>
        <dbReference type="PIRSR" id="PIRSR000099-4"/>
    </source>
</evidence>
<protein>
    <submittedName>
        <fullName evidence="10">Histidinol dehydrogenase</fullName>
    </submittedName>
</protein>
<feature type="transmembrane region" description="Helical" evidence="9">
    <location>
        <begin position="173"/>
        <end position="192"/>
    </location>
</feature>
<dbReference type="GO" id="GO:0000105">
    <property type="term" value="P:L-histidine biosynthetic process"/>
    <property type="evidence" value="ECO:0007669"/>
    <property type="project" value="InterPro"/>
</dbReference>
<dbReference type="Proteomes" id="UP000010798">
    <property type="component" value="Chromosome"/>
</dbReference>
<feature type="active site" description="Proton acceptor" evidence="5">
    <location>
        <position position="316"/>
    </location>
</feature>
<feature type="binding site" evidence="6">
    <location>
        <position position="248"/>
    </location>
    <ligand>
        <name>substrate</name>
    </ligand>
</feature>
<gene>
    <name evidence="10" type="ordered locus">Sinac_7380</name>
</gene>
<dbReference type="PIRSF" id="PIRSF000099">
    <property type="entry name" value="Histidinol_dh"/>
    <property type="match status" value="1"/>
</dbReference>
<evidence type="ECO:0000313" key="11">
    <source>
        <dbReference type="Proteomes" id="UP000010798"/>
    </source>
</evidence>
<feature type="binding site" evidence="7">
    <location>
        <position position="409"/>
    </location>
    <ligand>
        <name>Zn(2+)</name>
        <dbReference type="ChEBI" id="CHEBI:29105"/>
    </ligand>
</feature>
<dbReference type="KEGG" id="saci:Sinac_7380"/>
<evidence type="ECO:0000256" key="5">
    <source>
        <dbReference type="PIRSR" id="PIRSR000099-1"/>
    </source>
</evidence>
<dbReference type="InterPro" id="IPR001692">
    <property type="entry name" value="Histidinol_DH_CS"/>
</dbReference>
<dbReference type="eggNOG" id="COG0141">
    <property type="taxonomic scope" value="Bacteria"/>
</dbReference>
<comment type="similarity">
    <text evidence="4 8">Belongs to the histidinol dehydrogenase family.</text>
</comment>
<dbReference type="GO" id="GO:0005829">
    <property type="term" value="C:cytosol"/>
    <property type="evidence" value="ECO:0007669"/>
    <property type="project" value="TreeGrafter"/>
</dbReference>
<comment type="cofactor">
    <cofactor evidence="7">
        <name>Zn(2+)</name>
        <dbReference type="ChEBI" id="CHEBI:29105"/>
    </cofactor>
    <text evidence="7">Binds 1 zinc ion per subunit.</text>
</comment>
<feature type="binding site" evidence="7">
    <location>
        <position position="350"/>
    </location>
    <ligand>
        <name>Zn(2+)</name>
        <dbReference type="ChEBI" id="CHEBI:29105"/>
    </ligand>
</feature>
<evidence type="ECO:0000256" key="2">
    <source>
        <dbReference type="ARBA" id="ARBA00022833"/>
    </source>
</evidence>
<feature type="active site" description="Proton acceptor" evidence="5">
    <location>
        <position position="317"/>
    </location>
</feature>
<dbReference type="EMBL" id="CP003364">
    <property type="protein sequence ID" value="AGA31419.1"/>
    <property type="molecule type" value="Genomic_DNA"/>
</dbReference>
<dbReference type="PANTHER" id="PTHR21256:SF14">
    <property type="entry name" value="HISTIDINOL DEHYDROGENASE"/>
    <property type="match status" value="1"/>
</dbReference>
<keyword evidence="2 7" id="KW-0862">Zinc</keyword>
<dbReference type="Gene3D" id="3.40.50.1980">
    <property type="entry name" value="Nitrogenase molybdenum iron protein domain"/>
    <property type="match status" value="2"/>
</dbReference>
<dbReference type="OrthoDB" id="9805269at2"/>
<keyword evidence="1 7" id="KW-0479">Metal-binding</keyword>
<evidence type="ECO:0000256" key="8">
    <source>
        <dbReference type="RuleBase" id="RU004175"/>
    </source>
</evidence>
<dbReference type="RefSeq" id="WP_015250488.1">
    <property type="nucleotide sequence ID" value="NC_019892.1"/>
</dbReference>
<dbReference type="HOGENOM" id="CLU_006732_3_3_0"/>
<feature type="binding site" evidence="6">
    <location>
        <position position="350"/>
    </location>
    <ligand>
        <name>substrate</name>
    </ligand>
</feature>
<sequence>MKVIKNGGHRLFENDQETAKVVSEMLIDLERGGMDSVRKYSQRFDDWNPDQFELDDREVESILAKLPKPLIEDTDYCQGNVRKFAQAQLATLLPLEVEIRPGVILGHRHIPVNSVGSYIPGGRYPMFGSAQMSIIPAKVAGVKTVVACTPPVKGEGYYPATINAMKKAGADRIFILGGVPALAMMAFGLGGVEPVDMLVGAGNRFVAEAKRQLFGRCGIDLLAGPTEIAIIADDAADPALVACDLLGQAEHDPNSGIYLICMSEDFAQKTIAEVEKQLAVLPTREIAALSWRDNGIVTVADSPAEAVALSDDYAPEHLELHLEDPTYALANLSNYGSLFIGEETTVAYGDKSIGTNHILPTSRAARYTGGVWVGKFLKTCTYQRMTPEASREVGAVTERQCEIERMLAHAITARVRVDRYSTVE</sequence>
<dbReference type="Pfam" id="PF00815">
    <property type="entry name" value="Histidinol_dh"/>
    <property type="match status" value="1"/>
</dbReference>
<feature type="binding site" evidence="6">
    <location>
        <position position="226"/>
    </location>
    <ligand>
        <name>substrate</name>
    </ligand>
</feature>
<dbReference type="InterPro" id="IPR022695">
    <property type="entry name" value="Histidinol_DH_monofunct"/>
</dbReference>
<dbReference type="NCBIfam" id="TIGR00069">
    <property type="entry name" value="hisD"/>
    <property type="match status" value="1"/>
</dbReference>
<dbReference type="Gene3D" id="1.20.5.1300">
    <property type="match status" value="1"/>
</dbReference>
<keyword evidence="3 4" id="KW-0560">Oxidoreductase</keyword>
<reference evidence="10 11" key="1">
    <citation type="submission" date="2012-02" db="EMBL/GenBank/DDBJ databases">
        <title>Complete sequence of chromosome of Singulisphaera acidiphila DSM 18658.</title>
        <authorList>
            <consortium name="US DOE Joint Genome Institute (JGI-PGF)"/>
            <person name="Lucas S."/>
            <person name="Copeland A."/>
            <person name="Lapidus A."/>
            <person name="Glavina del Rio T."/>
            <person name="Dalin E."/>
            <person name="Tice H."/>
            <person name="Bruce D."/>
            <person name="Goodwin L."/>
            <person name="Pitluck S."/>
            <person name="Peters L."/>
            <person name="Ovchinnikova G."/>
            <person name="Chertkov O."/>
            <person name="Kyrpides N."/>
            <person name="Mavromatis K."/>
            <person name="Ivanova N."/>
            <person name="Brettin T."/>
            <person name="Detter J.C."/>
            <person name="Han C."/>
            <person name="Larimer F."/>
            <person name="Land M."/>
            <person name="Hauser L."/>
            <person name="Markowitz V."/>
            <person name="Cheng J.-F."/>
            <person name="Hugenholtz P."/>
            <person name="Woyke T."/>
            <person name="Wu D."/>
            <person name="Tindall B."/>
            <person name="Pomrenke H."/>
            <person name="Brambilla E."/>
            <person name="Klenk H.-P."/>
            <person name="Eisen J.A."/>
        </authorList>
    </citation>
    <scope>NUCLEOTIDE SEQUENCE [LARGE SCALE GENOMIC DNA]</scope>
    <source>
        <strain evidence="11">ATCC BAA-1392 / DSM 18658 / VKM B-2454 / MOB10</strain>
    </source>
</reference>